<dbReference type="Pfam" id="PF11807">
    <property type="entry name" value="UstYa"/>
    <property type="match status" value="1"/>
</dbReference>
<evidence type="ECO:0000313" key="4">
    <source>
        <dbReference type="Proteomes" id="UP000664534"/>
    </source>
</evidence>
<dbReference type="OrthoDB" id="3687641at2759"/>
<comment type="similarity">
    <text evidence="1">Belongs to the ustYa family.</text>
</comment>
<keyword evidence="2" id="KW-0472">Membrane</keyword>
<name>A0A8H3J8H6_9LECA</name>
<dbReference type="PANTHER" id="PTHR33365:SF6">
    <property type="entry name" value="OXIDASE USTYA"/>
    <property type="match status" value="1"/>
</dbReference>
<gene>
    <name evidence="3" type="ORF">IMSHALPRED_004608</name>
</gene>
<dbReference type="AlphaFoldDB" id="A0A8H3J8H6"/>
<protein>
    <submittedName>
        <fullName evidence="3">Uncharacterized protein</fullName>
    </submittedName>
</protein>
<comment type="caution">
    <text evidence="3">The sequence shown here is derived from an EMBL/GenBank/DDBJ whole genome shotgun (WGS) entry which is preliminary data.</text>
</comment>
<evidence type="ECO:0000256" key="2">
    <source>
        <dbReference type="SAM" id="Phobius"/>
    </source>
</evidence>
<keyword evidence="2" id="KW-0812">Transmembrane</keyword>
<dbReference type="Proteomes" id="UP000664534">
    <property type="component" value="Unassembled WGS sequence"/>
</dbReference>
<keyword evidence="4" id="KW-1185">Reference proteome</keyword>
<dbReference type="GO" id="GO:0043386">
    <property type="term" value="P:mycotoxin biosynthetic process"/>
    <property type="evidence" value="ECO:0007669"/>
    <property type="project" value="InterPro"/>
</dbReference>
<dbReference type="EMBL" id="CAJPDT010000223">
    <property type="protein sequence ID" value="CAF9942733.1"/>
    <property type="molecule type" value="Genomic_DNA"/>
</dbReference>
<organism evidence="3 4">
    <name type="scientific">Imshaugia aleurites</name>
    <dbReference type="NCBI Taxonomy" id="172621"/>
    <lineage>
        <taxon>Eukaryota</taxon>
        <taxon>Fungi</taxon>
        <taxon>Dikarya</taxon>
        <taxon>Ascomycota</taxon>
        <taxon>Pezizomycotina</taxon>
        <taxon>Lecanoromycetes</taxon>
        <taxon>OSLEUM clade</taxon>
        <taxon>Lecanoromycetidae</taxon>
        <taxon>Lecanorales</taxon>
        <taxon>Lecanorineae</taxon>
        <taxon>Parmeliaceae</taxon>
        <taxon>Imshaugia</taxon>
    </lineage>
</organism>
<feature type="transmembrane region" description="Helical" evidence="2">
    <location>
        <begin position="34"/>
        <end position="57"/>
    </location>
</feature>
<dbReference type="PANTHER" id="PTHR33365">
    <property type="entry name" value="YALI0B05434P"/>
    <property type="match status" value="1"/>
</dbReference>
<dbReference type="InterPro" id="IPR021765">
    <property type="entry name" value="UstYa-like"/>
</dbReference>
<proteinExistence type="inferred from homology"/>
<keyword evidence="2" id="KW-1133">Transmembrane helix</keyword>
<accession>A0A8H3J8H6</accession>
<evidence type="ECO:0000256" key="1">
    <source>
        <dbReference type="ARBA" id="ARBA00035112"/>
    </source>
</evidence>
<evidence type="ECO:0000313" key="3">
    <source>
        <dbReference type="EMBL" id="CAF9942733.1"/>
    </source>
</evidence>
<sequence>MESYSPLINENEDEFGKNQLAWNRKSRRCYQMRLSTVILSLVLAASLSCNLIFLLPIQSPTKFETFRVAPQRTPWAGLIRNVSIPIYSSTEYGPAIGTQEERDALWGELDISPGTIVLSDEYAAQNGLPRSQRFPWDRSKGIYILGAFHQMHCLVRLPPAPTALRENPNSQSQIKIQRFTSAAHRGVPQEEDLYPHVEHCLDSLLQDVYCHADDTPWFELPPKQFREGLDPFQTRQCRDWDQLVDWAQGYHSCYKDENVTDVNGVKVESEYEHYTYCPEGSPYVPEMERYYREHEMQRTGFRFSGEGED</sequence>
<reference evidence="3" key="1">
    <citation type="submission" date="2021-03" db="EMBL/GenBank/DDBJ databases">
        <authorList>
            <person name="Tagirdzhanova G."/>
        </authorList>
    </citation>
    <scope>NUCLEOTIDE SEQUENCE</scope>
</reference>